<evidence type="ECO:0000256" key="1">
    <source>
        <dbReference type="ARBA" id="ARBA00004651"/>
    </source>
</evidence>
<feature type="transmembrane region" description="Helical" evidence="7">
    <location>
        <begin position="76"/>
        <end position="92"/>
    </location>
</feature>
<dbReference type="InterPro" id="IPR020846">
    <property type="entry name" value="MFS_dom"/>
</dbReference>
<dbReference type="PROSITE" id="PS50850">
    <property type="entry name" value="MFS"/>
    <property type="match status" value="1"/>
</dbReference>
<dbReference type="EMBL" id="BARW01006046">
    <property type="protein sequence ID" value="GAI85686.1"/>
    <property type="molecule type" value="Genomic_DNA"/>
</dbReference>
<protein>
    <recommendedName>
        <fullName evidence="8">Major facilitator superfamily (MFS) profile domain-containing protein</fullName>
    </recommendedName>
</protein>
<keyword evidence="2" id="KW-0813">Transport</keyword>
<evidence type="ECO:0000256" key="2">
    <source>
        <dbReference type="ARBA" id="ARBA00022448"/>
    </source>
</evidence>
<evidence type="ECO:0000256" key="3">
    <source>
        <dbReference type="ARBA" id="ARBA00022475"/>
    </source>
</evidence>
<feature type="transmembrane region" description="Helical" evidence="7">
    <location>
        <begin position="166"/>
        <end position="185"/>
    </location>
</feature>
<proteinExistence type="predicted"/>
<evidence type="ECO:0000256" key="7">
    <source>
        <dbReference type="SAM" id="Phobius"/>
    </source>
</evidence>
<keyword evidence="5 7" id="KW-1133">Transmembrane helix</keyword>
<dbReference type="PANTHER" id="PTHR23517">
    <property type="entry name" value="RESISTANCE PROTEIN MDTM, PUTATIVE-RELATED-RELATED"/>
    <property type="match status" value="1"/>
</dbReference>
<dbReference type="Pfam" id="PF07690">
    <property type="entry name" value="MFS_1"/>
    <property type="match status" value="2"/>
</dbReference>
<dbReference type="SUPFAM" id="SSF103473">
    <property type="entry name" value="MFS general substrate transporter"/>
    <property type="match status" value="1"/>
</dbReference>
<feature type="transmembrane region" description="Helical" evidence="7">
    <location>
        <begin position="366"/>
        <end position="388"/>
    </location>
</feature>
<sequence length="391" mass="42457">PKDTKLLSYSLLTLVLTHVLIHAAGNMRATLFPVLKEEFSLTNQQIGLIIAIPTLSQTFITIPVGWLSDRFGSKKLIALSIILAASGALIGSMSTNPWMYILASTLLTVTSTIYHPPTQSHVSGMTGKKDRSRVLGVWNAGGTFGVSLGPLSVSILVGYLSFQWRHIYGLWVIPILLGLGALYFVKDSTLEEREARVKADEGESKVTKLLNTNMIVFLASMTVRMFGGGLTSGFLSIWLANEGGWSLADIGLMFGSASILGIFASPIGGEMAARYGEKRWLTFTLFSSYVCFLLAILLKGFWPFMIFYLGQRLFGILGMAANGAITAKLSPPRQRGMGFALSSLPMSIATSLAAMVAAYMVDLYGLYSVFPAAAVIYFTGWAIFYWGVKTD</sequence>
<dbReference type="InterPro" id="IPR036259">
    <property type="entry name" value="MFS_trans_sf"/>
</dbReference>
<dbReference type="InterPro" id="IPR011701">
    <property type="entry name" value="MFS"/>
</dbReference>
<feature type="domain" description="Major facilitator superfamily (MFS) profile" evidence="8">
    <location>
        <begin position="1"/>
        <end position="391"/>
    </location>
</feature>
<keyword evidence="4 7" id="KW-0812">Transmembrane</keyword>
<feature type="transmembrane region" description="Helical" evidence="7">
    <location>
        <begin position="245"/>
        <end position="268"/>
    </location>
</feature>
<dbReference type="InterPro" id="IPR050171">
    <property type="entry name" value="MFS_Transporters"/>
</dbReference>
<feature type="transmembrane region" description="Helical" evidence="7">
    <location>
        <begin position="304"/>
        <end position="325"/>
    </location>
</feature>
<feature type="transmembrane region" description="Helical" evidence="7">
    <location>
        <begin position="45"/>
        <end position="64"/>
    </location>
</feature>
<feature type="transmembrane region" description="Helical" evidence="7">
    <location>
        <begin position="215"/>
        <end position="239"/>
    </location>
</feature>
<evidence type="ECO:0000256" key="5">
    <source>
        <dbReference type="ARBA" id="ARBA00022989"/>
    </source>
</evidence>
<evidence type="ECO:0000313" key="9">
    <source>
        <dbReference type="EMBL" id="GAI85686.1"/>
    </source>
</evidence>
<comment type="caution">
    <text evidence="9">The sequence shown here is derived from an EMBL/GenBank/DDBJ whole genome shotgun (WGS) entry which is preliminary data.</text>
</comment>
<feature type="transmembrane region" description="Helical" evidence="7">
    <location>
        <begin position="98"/>
        <end position="116"/>
    </location>
</feature>
<dbReference type="GO" id="GO:0005886">
    <property type="term" value="C:plasma membrane"/>
    <property type="evidence" value="ECO:0007669"/>
    <property type="project" value="UniProtKB-SubCell"/>
</dbReference>
<keyword evidence="3" id="KW-1003">Cell membrane</keyword>
<evidence type="ECO:0000256" key="4">
    <source>
        <dbReference type="ARBA" id="ARBA00022692"/>
    </source>
</evidence>
<dbReference type="AlphaFoldDB" id="X1T2R1"/>
<feature type="transmembrane region" description="Helical" evidence="7">
    <location>
        <begin position="337"/>
        <end position="360"/>
    </location>
</feature>
<accession>X1T2R1</accession>
<evidence type="ECO:0000256" key="6">
    <source>
        <dbReference type="ARBA" id="ARBA00023136"/>
    </source>
</evidence>
<gene>
    <name evidence="9" type="ORF">S12H4_12651</name>
</gene>
<dbReference type="PANTHER" id="PTHR23517:SF3">
    <property type="entry name" value="INTEGRAL MEMBRANE TRANSPORT PROTEIN"/>
    <property type="match status" value="1"/>
</dbReference>
<organism evidence="9">
    <name type="scientific">marine sediment metagenome</name>
    <dbReference type="NCBI Taxonomy" id="412755"/>
    <lineage>
        <taxon>unclassified sequences</taxon>
        <taxon>metagenomes</taxon>
        <taxon>ecological metagenomes</taxon>
    </lineage>
</organism>
<dbReference type="Gene3D" id="1.20.1250.20">
    <property type="entry name" value="MFS general substrate transporter like domains"/>
    <property type="match status" value="2"/>
</dbReference>
<dbReference type="GO" id="GO:0022857">
    <property type="term" value="F:transmembrane transporter activity"/>
    <property type="evidence" value="ECO:0007669"/>
    <property type="project" value="InterPro"/>
</dbReference>
<dbReference type="CDD" id="cd17325">
    <property type="entry name" value="MFS_MdtG_SLC18_like"/>
    <property type="match status" value="1"/>
</dbReference>
<feature type="non-terminal residue" evidence="9">
    <location>
        <position position="1"/>
    </location>
</feature>
<keyword evidence="6 7" id="KW-0472">Membrane</keyword>
<feature type="transmembrane region" description="Helical" evidence="7">
    <location>
        <begin position="137"/>
        <end position="160"/>
    </location>
</feature>
<feature type="transmembrane region" description="Helical" evidence="7">
    <location>
        <begin position="280"/>
        <end position="298"/>
    </location>
</feature>
<comment type="subcellular location">
    <subcellularLocation>
        <location evidence="1">Cell membrane</location>
        <topology evidence="1">Multi-pass membrane protein</topology>
    </subcellularLocation>
</comment>
<feature type="transmembrane region" description="Helical" evidence="7">
    <location>
        <begin position="7"/>
        <end position="25"/>
    </location>
</feature>
<name>X1T2R1_9ZZZZ</name>
<evidence type="ECO:0000259" key="8">
    <source>
        <dbReference type="PROSITE" id="PS50850"/>
    </source>
</evidence>
<reference evidence="9" key="1">
    <citation type="journal article" date="2014" name="Front. Microbiol.">
        <title>High frequency of phylogenetically diverse reductive dehalogenase-homologous genes in deep subseafloor sedimentary metagenomes.</title>
        <authorList>
            <person name="Kawai M."/>
            <person name="Futagami T."/>
            <person name="Toyoda A."/>
            <person name="Takaki Y."/>
            <person name="Nishi S."/>
            <person name="Hori S."/>
            <person name="Arai W."/>
            <person name="Tsubouchi T."/>
            <person name="Morono Y."/>
            <person name="Uchiyama I."/>
            <person name="Ito T."/>
            <person name="Fujiyama A."/>
            <person name="Inagaki F."/>
            <person name="Takami H."/>
        </authorList>
    </citation>
    <scope>NUCLEOTIDE SEQUENCE</scope>
    <source>
        <strain evidence="9">Expedition CK06-06</strain>
    </source>
</reference>